<keyword evidence="2" id="KW-1185">Reference proteome</keyword>
<keyword evidence="1" id="KW-0436">Ligase</keyword>
<sequence length="455" mass="50680">PLSTSSAKPKTLDVLGTAYATDAWTNTPPAILAKTGRDLLHQPSHPLAILKELIFKEFPTFAHYDSLSPVVSTYQNFDSLGFAQDHPGRSKTDTYYVNQTTLLRTHTSAHQLQLLAAGSQGDVGVLVQAKNSTAAPANERFLVAADVYRRDEIDASHYPVFHQMEGVCTFLRKEVRDRLHIGNNMTKEDAVARGVCHSDQVAQLVDATAVGDDNPMQPVHSAEEVAFVVNDMKQAMNNMVVQILTKAVAAQQHSGEPSVAGGQMLFPVRWIDAYFPFTSPSWEMEVFFQGEWLEICGCGVMKQEILDQAGMPDRIGWAFGFGLERLAMLLFGVHDIRLFWSSDSRFTEQFSPGSINSFKPFSRHPSCAKDVSFWLAADSAFHENDIMDLVRETAGDLVEGVKLIDSFTHPKTGKSSRCYRINYCSMDRNVTNEEINSVQELVRKRIVEQLGVTLR</sequence>
<accession>A0ACC1M630</accession>
<proteinExistence type="predicted"/>
<reference evidence="1" key="1">
    <citation type="submission" date="2022-07" db="EMBL/GenBank/DDBJ databases">
        <title>Phylogenomic reconstructions and comparative analyses of Kickxellomycotina fungi.</title>
        <authorList>
            <person name="Reynolds N.K."/>
            <person name="Stajich J.E."/>
            <person name="Barry K."/>
            <person name="Grigoriev I.V."/>
            <person name="Crous P."/>
            <person name="Smith M.E."/>
        </authorList>
    </citation>
    <scope>NUCLEOTIDE SEQUENCE</scope>
    <source>
        <strain evidence="1">CBS 190363</strain>
    </source>
</reference>
<protein>
    <submittedName>
        <fullName evidence="1">Phenylalanyl-tRNA synthetase alpha subunit, mitochondrial</fullName>
        <ecNumber evidence="1">6.1.1.20</ecNumber>
    </submittedName>
</protein>
<evidence type="ECO:0000313" key="1">
    <source>
        <dbReference type="EMBL" id="KAJ2898449.1"/>
    </source>
</evidence>
<feature type="non-terminal residue" evidence="1">
    <location>
        <position position="1"/>
    </location>
</feature>
<dbReference type="EMBL" id="JANBVB010000062">
    <property type="protein sequence ID" value="KAJ2898449.1"/>
    <property type="molecule type" value="Genomic_DNA"/>
</dbReference>
<name>A0ACC1M630_9FUNG</name>
<comment type="caution">
    <text evidence="1">The sequence shown here is derived from an EMBL/GenBank/DDBJ whole genome shotgun (WGS) entry which is preliminary data.</text>
</comment>
<gene>
    <name evidence="1" type="primary">MSF1</name>
    <name evidence="1" type="ORF">IWW38_001385</name>
</gene>
<organism evidence="1 2">
    <name type="scientific">Coemansia aciculifera</name>
    <dbReference type="NCBI Taxonomy" id="417176"/>
    <lineage>
        <taxon>Eukaryota</taxon>
        <taxon>Fungi</taxon>
        <taxon>Fungi incertae sedis</taxon>
        <taxon>Zoopagomycota</taxon>
        <taxon>Kickxellomycotina</taxon>
        <taxon>Kickxellomycetes</taxon>
        <taxon>Kickxellales</taxon>
        <taxon>Kickxellaceae</taxon>
        <taxon>Coemansia</taxon>
    </lineage>
</organism>
<dbReference type="Proteomes" id="UP001139981">
    <property type="component" value="Unassembled WGS sequence"/>
</dbReference>
<evidence type="ECO:0000313" key="2">
    <source>
        <dbReference type="Proteomes" id="UP001139981"/>
    </source>
</evidence>
<dbReference type="EC" id="6.1.1.20" evidence="1"/>